<dbReference type="PANTHER" id="PTHR42756:SF1">
    <property type="entry name" value="TRANSCRIPTIONAL REPRESSOR OF EMRAB OPERON"/>
    <property type="match status" value="1"/>
</dbReference>
<reference evidence="5 6" key="1">
    <citation type="journal article" date="2011" name="Stand. Genomic Sci.">
        <title>Non-contiguous finished genome sequence and contextual data of the filamentous soil bacterium Ktedonobacter racemifer type strain (SOSP1-21).</title>
        <authorList>
            <person name="Chang Y.J."/>
            <person name="Land M."/>
            <person name="Hauser L."/>
            <person name="Chertkov O."/>
            <person name="Del Rio T.G."/>
            <person name="Nolan M."/>
            <person name="Copeland A."/>
            <person name="Tice H."/>
            <person name="Cheng J.F."/>
            <person name="Lucas S."/>
            <person name="Han C."/>
            <person name="Goodwin L."/>
            <person name="Pitluck S."/>
            <person name="Ivanova N."/>
            <person name="Ovchinikova G."/>
            <person name="Pati A."/>
            <person name="Chen A."/>
            <person name="Palaniappan K."/>
            <person name="Mavromatis K."/>
            <person name="Liolios K."/>
            <person name="Brettin T."/>
            <person name="Fiebig A."/>
            <person name="Rohde M."/>
            <person name="Abt B."/>
            <person name="Goker M."/>
            <person name="Detter J.C."/>
            <person name="Woyke T."/>
            <person name="Bristow J."/>
            <person name="Eisen J.A."/>
            <person name="Markowitz V."/>
            <person name="Hugenholtz P."/>
            <person name="Kyrpides N.C."/>
            <person name="Klenk H.P."/>
            <person name="Lapidus A."/>
        </authorList>
    </citation>
    <scope>NUCLEOTIDE SEQUENCE [LARGE SCALE GENOMIC DNA]</scope>
    <source>
        <strain evidence="6">DSM 44963</strain>
    </source>
</reference>
<evidence type="ECO:0000259" key="4">
    <source>
        <dbReference type="PROSITE" id="PS50995"/>
    </source>
</evidence>
<comment type="caution">
    <text evidence="5">The sequence shown here is derived from an EMBL/GenBank/DDBJ whole genome shotgun (WGS) entry which is preliminary data.</text>
</comment>
<organism evidence="5 6">
    <name type="scientific">Ktedonobacter racemifer DSM 44963</name>
    <dbReference type="NCBI Taxonomy" id="485913"/>
    <lineage>
        <taxon>Bacteria</taxon>
        <taxon>Bacillati</taxon>
        <taxon>Chloroflexota</taxon>
        <taxon>Ktedonobacteria</taxon>
        <taxon>Ktedonobacterales</taxon>
        <taxon>Ktedonobacteraceae</taxon>
        <taxon>Ktedonobacter</taxon>
    </lineage>
</organism>
<keyword evidence="3" id="KW-0804">Transcription</keyword>
<dbReference type="InterPro" id="IPR036388">
    <property type="entry name" value="WH-like_DNA-bd_sf"/>
</dbReference>
<dbReference type="Proteomes" id="UP000004508">
    <property type="component" value="Unassembled WGS sequence"/>
</dbReference>
<evidence type="ECO:0000256" key="3">
    <source>
        <dbReference type="ARBA" id="ARBA00023163"/>
    </source>
</evidence>
<keyword evidence="6" id="KW-1185">Reference proteome</keyword>
<accession>D6TUB7</accession>
<dbReference type="Pfam" id="PF01047">
    <property type="entry name" value="MarR"/>
    <property type="match status" value="1"/>
</dbReference>
<dbReference type="PANTHER" id="PTHR42756">
    <property type="entry name" value="TRANSCRIPTIONAL REGULATOR, MARR"/>
    <property type="match status" value="1"/>
</dbReference>
<evidence type="ECO:0000313" key="5">
    <source>
        <dbReference type="EMBL" id="EFH85214.1"/>
    </source>
</evidence>
<sequence length="140" mass="16312">MHAFEESLNYQLIQLMKEHRQRAEEALSQLGLHVSQELVLFVLWREEGLSQSELAARLRVELPTLTKAVQRMERAGLLIRQADEKDTRVSRVYLTEKGRALYAPALKIWQDLEARMLHGMTEIEQAFLRRLLQQTVSNLS</sequence>
<dbReference type="GO" id="GO:0003677">
    <property type="term" value="F:DNA binding"/>
    <property type="evidence" value="ECO:0007669"/>
    <property type="project" value="UniProtKB-KW"/>
</dbReference>
<keyword evidence="2" id="KW-0238">DNA-binding</keyword>
<dbReference type="SUPFAM" id="SSF46785">
    <property type="entry name" value="Winged helix' DNA-binding domain"/>
    <property type="match status" value="1"/>
</dbReference>
<dbReference type="InterPro" id="IPR000835">
    <property type="entry name" value="HTH_MarR-typ"/>
</dbReference>
<dbReference type="InParanoid" id="D6TUB7"/>
<dbReference type="AlphaFoldDB" id="D6TUB7"/>
<proteinExistence type="predicted"/>
<evidence type="ECO:0000256" key="1">
    <source>
        <dbReference type="ARBA" id="ARBA00023015"/>
    </source>
</evidence>
<keyword evidence="1" id="KW-0805">Transcription regulation</keyword>
<dbReference type="PRINTS" id="PR00598">
    <property type="entry name" value="HTHMARR"/>
</dbReference>
<evidence type="ECO:0000256" key="2">
    <source>
        <dbReference type="ARBA" id="ARBA00023125"/>
    </source>
</evidence>
<protein>
    <submittedName>
        <fullName evidence="5">Transcriptional regulator, MarR family</fullName>
    </submittedName>
</protein>
<dbReference type="SMART" id="SM00347">
    <property type="entry name" value="HTH_MARR"/>
    <property type="match status" value="1"/>
</dbReference>
<dbReference type="GO" id="GO:0003700">
    <property type="term" value="F:DNA-binding transcription factor activity"/>
    <property type="evidence" value="ECO:0007669"/>
    <property type="project" value="InterPro"/>
</dbReference>
<dbReference type="FunCoup" id="D6TUB7">
    <property type="interactions" value="92"/>
</dbReference>
<dbReference type="EMBL" id="ADVG01000003">
    <property type="protein sequence ID" value="EFH85214.1"/>
    <property type="molecule type" value="Genomic_DNA"/>
</dbReference>
<evidence type="ECO:0000313" key="6">
    <source>
        <dbReference type="Proteomes" id="UP000004508"/>
    </source>
</evidence>
<dbReference type="STRING" id="485913.Krac_6389"/>
<dbReference type="PROSITE" id="PS50995">
    <property type="entry name" value="HTH_MARR_2"/>
    <property type="match status" value="1"/>
</dbReference>
<dbReference type="eggNOG" id="COG1846">
    <property type="taxonomic scope" value="Bacteria"/>
</dbReference>
<name>D6TUB7_KTERA</name>
<dbReference type="InterPro" id="IPR036390">
    <property type="entry name" value="WH_DNA-bd_sf"/>
</dbReference>
<gene>
    <name evidence="5" type="ORF">Krac_6389</name>
</gene>
<feature type="domain" description="HTH marR-type" evidence="4">
    <location>
        <begin position="5"/>
        <end position="137"/>
    </location>
</feature>
<dbReference type="Gene3D" id="1.10.10.10">
    <property type="entry name" value="Winged helix-like DNA-binding domain superfamily/Winged helix DNA-binding domain"/>
    <property type="match status" value="1"/>
</dbReference>
<dbReference type="OrthoDB" id="9799663at2"/>
<dbReference type="RefSeq" id="WP_007917328.1">
    <property type="nucleotide sequence ID" value="NZ_ADVG01000003.1"/>
</dbReference>